<evidence type="ECO:0000313" key="2">
    <source>
        <dbReference type="EMBL" id="GAA1827301.1"/>
    </source>
</evidence>
<evidence type="ECO:0000256" key="1">
    <source>
        <dbReference type="ARBA" id="ARBA00006484"/>
    </source>
</evidence>
<evidence type="ECO:0000313" key="3">
    <source>
        <dbReference type="Proteomes" id="UP001500449"/>
    </source>
</evidence>
<keyword evidence="3" id="KW-1185">Reference proteome</keyword>
<organism evidence="2 3">
    <name type="scientific">Pseudonocardia ailaonensis</name>
    <dbReference type="NCBI Taxonomy" id="367279"/>
    <lineage>
        <taxon>Bacteria</taxon>
        <taxon>Bacillati</taxon>
        <taxon>Actinomycetota</taxon>
        <taxon>Actinomycetes</taxon>
        <taxon>Pseudonocardiales</taxon>
        <taxon>Pseudonocardiaceae</taxon>
        <taxon>Pseudonocardia</taxon>
    </lineage>
</organism>
<dbReference type="Gene3D" id="3.40.50.720">
    <property type="entry name" value="NAD(P)-binding Rossmann-like Domain"/>
    <property type="match status" value="1"/>
</dbReference>
<sequence>MAPATTDTRSLDLTGAVALVVGAERRNSIGRSVALALASRGAEVAVTGTAGFRTDDTGWSGVEAVRADLVERHGTTASAHLVDVTDEEQVERLVSGVVERHGRIDVLVYTAAVPAGDAGPVTGIDLAGWQRTLAVNLTGAMLVSREVVRRMDEGAGGRIVAIGSVHGREGVAQRAAYSASKAGLAGLVQSMAEELAPAGITVNTVCPGVVSTDRIEGADDATIGKLVERIPLGRTASPEDVAEVVAFLCTPAAGYVTGQSLNVDGGWQRR</sequence>
<proteinExistence type="inferred from homology"/>
<dbReference type="PRINTS" id="PR00080">
    <property type="entry name" value="SDRFAMILY"/>
</dbReference>
<dbReference type="Pfam" id="PF13561">
    <property type="entry name" value="adh_short_C2"/>
    <property type="match status" value="1"/>
</dbReference>
<dbReference type="PROSITE" id="PS00061">
    <property type="entry name" value="ADH_SHORT"/>
    <property type="match status" value="1"/>
</dbReference>
<dbReference type="PANTHER" id="PTHR42879">
    <property type="entry name" value="3-OXOACYL-(ACYL-CARRIER-PROTEIN) REDUCTASE"/>
    <property type="match status" value="1"/>
</dbReference>
<accession>A0ABN2MHD6</accession>
<comment type="similarity">
    <text evidence="1">Belongs to the short-chain dehydrogenases/reductases (SDR) family.</text>
</comment>
<protein>
    <submittedName>
        <fullName evidence="2">3-oxoacyl-[acyl-carrier-protein] reductase</fullName>
    </submittedName>
</protein>
<comment type="caution">
    <text evidence="2">The sequence shown here is derived from an EMBL/GenBank/DDBJ whole genome shotgun (WGS) entry which is preliminary data.</text>
</comment>
<name>A0ABN2MHD6_9PSEU</name>
<reference evidence="2 3" key="1">
    <citation type="journal article" date="2019" name="Int. J. Syst. Evol. Microbiol.">
        <title>The Global Catalogue of Microorganisms (GCM) 10K type strain sequencing project: providing services to taxonomists for standard genome sequencing and annotation.</title>
        <authorList>
            <consortium name="The Broad Institute Genomics Platform"/>
            <consortium name="The Broad Institute Genome Sequencing Center for Infectious Disease"/>
            <person name="Wu L."/>
            <person name="Ma J."/>
        </authorList>
    </citation>
    <scope>NUCLEOTIDE SEQUENCE [LARGE SCALE GENOMIC DNA]</scope>
    <source>
        <strain evidence="2 3">JCM 16009</strain>
    </source>
</reference>
<dbReference type="Proteomes" id="UP001500449">
    <property type="component" value="Unassembled WGS sequence"/>
</dbReference>
<dbReference type="InterPro" id="IPR020904">
    <property type="entry name" value="Sc_DH/Rdtase_CS"/>
</dbReference>
<dbReference type="PRINTS" id="PR00081">
    <property type="entry name" value="GDHRDH"/>
</dbReference>
<dbReference type="InterPro" id="IPR036291">
    <property type="entry name" value="NAD(P)-bd_dom_sf"/>
</dbReference>
<dbReference type="InterPro" id="IPR050259">
    <property type="entry name" value="SDR"/>
</dbReference>
<dbReference type="CDD" id="cd05233">
    <property type="entry name" value="SDR_c"/>
    <property type="match status" value="1"/>
</dbReference>
<dbReference type="EMBL" id="BAAAQK010000001">
    <property type="protein sequence ID" value="GAA1827301.1"/>
    <property type="molecule type" value="Genomic_DNA"/>
</dbReference>
<gene>
    <name evidence="2" type="primary">fabG_2</name>
    <name evidence="2" type="ORF">GCM10009836_01220</name>
</gene>
<dbReference type="SUPFAM" id="SSF51735">
    <property type="entry name" value="NAD(P)-binding Rossmann-fold domains"/>
    <property type="match status" value="1"/>
</dbReference>
<dbReference type="PANTHER" id="PTHR42879:SF2">
    <property type="entry name" value="3-OXOACYL-[ACYL-CARRIER-PROTEIN] REDUCTASE FABG"/>
    <property type="match status" value="1"/>
</dbReference>
<dbReference type="InterPro" id="IPR002347">
    <property type="entry name" value="SDR_fam"/>
</dbReference>